<feature type="domain" description="HTH tetR-type" evidence="5">
    <location>
        <begin position="11"/>
        <end position="71"/>
    </location>
</feature>
<comment type="caution">
    <text evidence="6">The sequence shown here is derived from an EMBL/GenBank/DDBJ whole genome shotgun (WGS) entry which is preliminary data.</text>
</comment>
<dbReference type="InterPro" id="IPR050109">
    <property type="entry name" value="HTH-type_TetR-like_transc_reg"/>
</dbReference>
<dbReference type="InterPro" id="IPR001647">
    <property type="entry name" value="HTH_TetR"/>
</dbReference>
<name>A0ABW1AH47_9ACTN</name>
<evidence type="ECO:0000313" key="7">
    <source>
        <dbReference type="Proteomes" id="UP001596074"/>
    </source>
</evidence>
<dbReference type="PROSITE" id="PS50977">
    <property type="entry name" value="HTH_TETR_2"/>
    <property type="match status" value="1"/>
</dbReference>
<keyword evidence="2 4" id="KW-0238">DNA-binding</keyword>
<keyword evidence="3" id="KW-0804">Transcription</keyword>
<sequence>MKVIFLNRNDVPDRDRVMGSAKRLFADLGYDQTTSEMIAQAAGVSSSFVSTELGGKRQVYEDVFRKIQTRSREWIEPNPEDGGLPARARFHTFLDRLLDYILEEPDNAAMWRQRRMGDAADLRGIEEIYAKPQFDMILDFSRDAFRADVDLEMMIGTVVWTVDSFFFNGLPHGEGPANPSAATVARFRRHMHALVEPFLAEST</sequence>
<evidence type="ECO:0000313" key="6">
    <source>
        <dbReference type="EMBL" id="MFC5753917.1"/>
    </source>
</evidence>
<protein>
    <submittedName>
        <fullName evidence="6">TetR/AcrR family transcriptional regulator</fullName>
    </submittedName>
</protein>
<evidence type="ECO:0000256" key="1">
    <source>
        <dbReference type="ARBA" id="ARBA00023015"/>
    </source>
</evidence>
<dbReference type="EMBL" id="JBHSON010000129">
    <property type="protein sequence ID" value="MFC5753917.1"/>
    <property type="molecule type" value="Genomic_DNA"/>
</dbReference>
<proteinExistence type="predicted"/>
<evidence type="ECO:0000256" key="4">
    <source>
        <dbReference type="PROSITE-ProRule" id="PRU00335"/>
    </source>
</evidence>
<gene>
    <name evidence="6" type="ORF">ACFPZN_50580</name>
</gene>
<keyword evidence="7" id="KW-1185">Reference proteome</keyword>
<dbReference type="Gene3D" id="1.10.357.10">
    <property type="entry name" value="Tetracycline Repressor, domain 2"/>
    <property type="match status" value="1"/>
</dbReference>
<dbReference type="PANTHER" id="PTHR30055">
    <property type="entry name" value="HTH-TYPE TRANSCRIPTIONAL REGULATOR RUTR"/>
    <property type="match status" value="1"/>
</dbReference>
<dbReference type="PANTHER" id="PTHR30055:SF234">
    <property type="entry name" value="HTH-TYPE TRANSCRIPTIONAL REGULATOR BETI"/>
    <property type="match status" value="1"/>
</dbReference>
<accession>A0ABW1AH47</accession>
<dbReference type="RefSeq" id="WP_378291453.1">
    <property type="nucleotide sequence ID" value="NZ_JBHSON010000129.1"/>
</dbReference>
<evidence type="ECO:0000259" key="5">
    <source>
        <dbReference type="PROSITE" id="PS50977"/>
    </source>
</evidence>
<dbReference type="Proteomes" id="UP001596074">
    <property type="component" value="Unassembled WGS sequence"/>
</dbReference>
<reference evidence="7" key="1">
    <citation type="journal article" date="2019" name="Int. J. Syst. Evol. Microbiol.">
        <title>The Global Catalogue of Microorganisms (GCM) 10K type strain sequencing project: providing services to taxonomists for standard genome sequencing and annotation.</title>
        <authorList>
            <consortium name="The Broad Institute Genomics Platform"/>
            <consortium name="The Broad Institute Genome Sequencing Center for Infectious Disease"/>
            <person name="Wu L."/>
            <person name="Ma J."/>
        </authorList>
    </citation>
    <scope>NUCLEOTIDE SEQUENCE [LARGE SCALE GENOMIC DNA]</scope>
    <source>
        <strain evidence="7">KCTC 42087</strain>
    </source>
</reference>
<dbReference type="SUPFAM" id="SSF46689">
    <property type="entry name" value="Homeodomain-like"/>
    <property type="match status" value="1"/>
</dbReference>
<keyword evidence="1" id="KW-0805">Transcription regulation</keyword>
<dbReference type="InterPro" id="IPR009057">
    <property type="entry name" value="Homeodomain-like_sf"/>
</dbReference>
<feature type="DNA-binding region" description="H-T-H motif" evidence="4">
    <location>
        <begin position="34"/>
        <end position="53"/>
    </location>
</feature>
<evidence type="ECO:0000256" key="3">
    <source>
        <dbReference type="ARBA" id="ARBA00023163"/>
    </source>
</evidence>
<dbReference type="Pfam" id="PF00440">
    <property type="entry name" value="TetR_N"/>
    <property type="match status" value="1"/>
</dbReference>
<organism evidence="6 7">
    <name type="scientific">Actinomadura rugatobispora</name>
    <dbReference type="NCBI Taxonomy" id="1994"/>
    <lineage>
        <taxon>Bacteria</taxon>
        <taxon>Bacillati</taxon>
        <taxon>Actinomycetota</taxon>
        <taxon>Actinomycetes</taxon>
        <taxon>Streptosporangiales</taxon>
        <taxon>Thermomonosporaceae</taxon>
        <taxon>Actinomadura</taxon>
    </lineage>
</organism>
<evidence type="ECO:0000256" key="2">
    <source>
        <dbReference type="ARBA" id="ARBA00023125"/>
    </source>
</evidence>